<evidence type="ECO:0000256" key="2">
    <source>
        <dbReference type="PIRSR" id="PIRSR613078-2"/>
    </source>
</evidence>
<dbReference type="Gene3D" id="3.40.50.1240">
    <property type="entry name" value="Phosphoglycerate mutase-like"/>
    <property type="match status" value="1"/>
</dbReference>
<gene>
    <name evidence="3" type="ORF">EGH82_18955</name>
</gene>
<dbReference type="PANTHER" id="PTHR48100">
    <property type="entry name" value="BROAD-SPECIFICITY PHOSPHATASE YOR283W-RELATED"/>
    <property type="match status" value="1"/>
</dbReference>
<evidence type="ECO:0000313" key="3">
    <source>
        <dbReference type="EMBL" id="ROV58349.1"/>
    </source>
</evidence>
<accession>A0A3N3DVF3</accession>
<dbReference type="GO" id="GO:0016791">
    <property type="term" value="F:phosphatase activity"/>
    <property type="evidence" value="ECO:0007669"/>
    <property type="project" value="TreeGrafter"/>
</dbReference>
<protein>
    <submittedName>
        <fullName evidence="3">Phosphoglycerate mutase family protein</fullName>
    </submittedName>
</protein>
<dbReference type="InterPro" id="IPR050275">
    <property type="entry name" value="PGM_Phosphatase"/>
</dbReference>
<dbReference type="SUPFAM" id="SSF53254">
    <property type="entry name" value="Phosphoglycerate mutase-like"/>
    <property type="match status" value="1"/>
</dbReference>
<dbReference type="Proteomes" id="UP000278792">
    <property type="component" value="Unassembled WGS sequence"/>
</dbReference>
<comment type="caution">
    <text evidence="3">The sequence shown here is derived from an EMBL/GenBank/DDBJ whole genome shotgun (WGS) entry which is preliminary data.</text>
</comment>
<dbReference type="PROSITE" id="PS00175">
    <property type="entry name" value="PG_MUTASE"/>
    <property type="match status" value="1"/>
</dbReference>
<reference evidence="3 4" key="1">
    <citation type="submission" date="2018-11" db="EMBL/GenBank/DDBJ databases">
        <title>Vibrio ponticus strain CAIM 1751 pathogenic for the snapper Lutjanus guttatus.</title>
        <authorList>
            <person name="Soto-Rodriguez S."/>
            <person name="Lozano-Olvera R."/>
            <person name="Gomez-Gil B."/>
        </authorList>
    </citation>
    <scope>NUCLEOTIDE SEQUENCE [LARGE SCALE GENOMIC DNA]</scope>
    <source>
        <strain evidence="3 4">CAIM 1751</strain>
    </source>
</reference>
<proteinExistence type="predicted"/>
<dbReference type="AlphaFoldDB" id="A0A3N3DVF3"/>
<dbReference type="CDD" id="cd07067">
    <property type="entry name" value="HP_PGM_like"/>
    <property type="match status" value="1"/>
</dbReference>
<feature type="binding site" evidence="2">
    <location>
        <position position="102"/>
    </location>
    <ligand>
        <name>substrate</name>
    </ligand>
</feature>
<dbReference type="InterPro" id="IPR013078">
    <property type="entry name" value="His_Pase_superF_clade-1"/>
</dbReference>
<evidence type="ECO:0000256" key="1">
    <source>
        <dbReference type="PIRSR" id="PIRSR613078-1"/>
    </source>
</evidence>
<dbReference type="GO" id="GO:0005829">
    <property type="term" value="C:cytosol"/>
    <property type="evidence" value="ECO:0007669"/>
    <property type="project" value="TreeGrafter"/>
</dbReference>
<feature type="active site" description="Tele-phosphohistidine intermediate" evidence="1">
    <location>
        <position position="55"/>
    </location>
</feature>
<evidence type="ECO:0000313" key="4">
    <source>
        <dbReference type="Proteomes" id="UP000278792"/>
    </source>
</evidence>
<dbReference type="PANTHER" id="PTHR48100:SF44">
    <property type="entry name" value="PHOSPHATASE C1620.13-RELATED"/>
    <property type="match status" value="1"/>
</dbReference>
<feature type="binding site" evidence="2">
    <location>
        <begin position="54"/>
        <end position="61"/>
    </location>
    <ligand>
        <name>substrate</name>
    </ligand>
</feature>
<dbReference type="EMBL" id="RKIK01000082">
    <property type="protein sequence ID" value="ROV58349.1"/>
    <property type="molecule type" value="Genomic_DNA"/>
</dbReference>
<feature type="active site" description="Proton donor/acceptor" evidence="1">
    <location>
        <position position="127"/>
    </location>
</feature>
<dbReference type="InterPro" id="IPR029033">
    <property type="entry name" value="His_PPase_superfam"/>
</dbReference>
<dbReference type="Pfam" id="PF00300">
    <property type="entry name" value="His_Phos_1"/>
    <property type="match status" value="1"/>
</dbReference>
<name>A0A3N3DVF3_9VIBR</name>
<dbReference type="SMART" id="SM00855">
    <property type="entry name" value="PGAM"/>
    <property type="match status" value="1"/>
</dbReference>
<sequence>MSNSCNDWSWRLSKRSDVLTPIVHMTHRTTSRGRAGIYNEKCKIMRGNSIWVIRHGETIWNQEGRLQGQFDSQLTELAKCHLAKLELPVSAPLSILCSDLGRAVETAQLIQQYHQSSHFIASPLLRERHFGVLQGQIIKPPSTLDEQWQYYHNRNQHAGLAIEGCEADEVFEHRLYQAKKWILDVAEQSPAVIVVVHGEWWRAFENILSNRPIWHAGVGIIANGVLHPVSCEDW</sequence>
<organism evidence="3 4">
    <name type="scientific">Vibrio ponticus</name>
    <dbReference type="NCBI Taxonomy" id="265668"/>
    <lineage>
        <taxon>Bacteria</taxon>
        <taxon>Pseudomonadati</taxon>
        <taxon>Pseudomonadota</taxon>
        <taxon>Gammaproteobacteria</taxon>
        <taxon>Vibrionales</taxon>
        <taxon>Vibrionaceae</taxon>
        <taxon>Vibrio</taxon>
    </lineage>
</organism>
<dbReference type="InterPro" id="IPR001345">
    <property type="entry name" value="PG/BPGM_mutase_AS"/>
</dbReference>